<dbReference type="GO" id="GO:0000146">
    <property type="term" value="F:microfilament motor activity"/>
    <property type="evidence" value="ECO:0007669"/>
    <property type="project" value="TreeGrafter"/>
</dbReference>
<evidence type="ECO:0000313" key="8">
    <source>
        <dbReference type="EMBL" id="KAG5456605.1"/>
    </source>
</evidence>
<dbReference type="GO" id="GO:0051666">
    <property type="term" value="P:actin cortical patch localization"/>
    <property type="evidence" value="ECO:0007669"/>
    <property type="project" value="TreeGrafter"/>
</dbReference>
<keyword evidence="1 6" id="KW-0547">Nucleotide-binding</keyword>
<dbReference type="Proteomes" id="UP000673691">
    <property type="component" value="Unassembled WGS sequence"/>
</dbReference>
<dbReference type="GO" id="GO:0051286">
    <property type="term" value="C:cell tip"/>
    <property type="evidence" value="ECO:0007669"/>
    <property type="project" value="TreeGrafter"/>
</dbReference>
<evidence type="ECO:0000256" key="6">
    <source>
        <dbReference type="PROSITE-ProRule" id="PRU00782"/>
    </source>
</evidence>
<gene>
    <name evidence="8" type="ORF">BJ554DRAFT_3608</name>
</gene>
<dbReference type="InterPro" id="IPR027417">
    <property type="entry name" value="P-loop_NTPase"/>
</dbReference>
<dbReference type="GO" id="GO:0005886">
    <property type="term" value="C:plasma membrane"/>
    <property type="evidence" value="ECO:0007669"/>
    <property type="project" value="TreeGrafter"/>
</dbReference>
<dbReference type="SUPFAM" id="SSF52540">
    <property type="entry name" value="P-loop containing nucleoside triphosphate hydrolases"/>
    <property type="match status" value="1"/>
</dbReference>
<dbReference type="GO" id="GO:0051015">
    <property type="term" value="F:actin filament binding"/>
    <property type="evidence" value="ECO:0007669"/>
    <property type="project" value="TreeGrafter"/>
</dbReference>
<comment type="caution">
    <text evidence="6">Lacks conserved residue(s) required for the propagation of feature annotation.</text>
</comment>
<feature type="non-terminal residue" evidence="8">
    <location>
        <position position="234"/>
    </location>
</feature>
<proteinExistence type="inferred from homology"/>
<dbReference type="Pfam" id="PF00063">
    <property type="entry name" value="Myosin_head"/>
    <property type="match status" value="1"/>
</dbReference>
<dbReference type="GO" id="GO:0005524">
    <property type="term" value="F:ATP binding"/>
    <property type="evidence" value="ECO:0007669"/>
    <property type="project" value="UniProtKB-UniRule"/>
</dbReference>
<dbReference type="InterPro" id="IPR001609">
    <property type="entry name" value="Myosin_head_motor_dom-like"/>
</dbReference>
<evidence type="ECO:0000256" key="2">
    <source>
        <dbReference type="ARBA" id="ARBA00022840"/>
    </source>
</evidence>
<evidence type="ECO:0000256" key="3">
    <source>
        <dbReference type="ARBA" id="ARBA00023123"/>
    </source>
</evidence>
<dbReference type="GO" id="GO:0006897">
    <property type="term" value="P:endocytosis"/>
    <property type="evidence" value="ECO:0007669"/>
    <property type="project" value="TreeGrafter"/>
</dbReference>
<dbReference type="PANTHER" id="PTHR13140:SF837">
    <property type="entry name" value="MYOSIN-3-RELATED"/>
    <property type="match status" value="1"/>
</dbReference>
<keyword evidence="3 6" id="KW-0518">Myosin</keyword>
<reference evidence="8 9" key="1">
    <citation type="journal article" name="Sci. Rep.">
        <title>Genome-scale phylogenetic analyses confirm Olpidium as the closest living zoosporic fungus to the non-flagellated, terrestrial fungi.</title>
        <authorList>
            <person name="Chang Y."/>
            <person name="Rochon D."/>
            <person name="Sekimoto S."/>
            <person name="Wang Y."/>
            <person name="Chovatia M."/>
            <person name="Sandor L."/>
            <person name="Salamov A."/>
            <person name="Grigoriev I.V."/>
            <person name="Stajich J.E."/>
            <person name="Spatafora J.W."/>
        </authorList>
    </citation>
    <scope>NUCLEOTIDE SEQUENCE [LARGE SCALE GENOMIC DNA]</scope>
    <source>
        <strain evidence="8">S191</strain>
    </source>
</reference>
<organism evidence="8 9">
    <name type="scientific">Olpidium bornovanus</name>
    <dbReference type="NCBI Taxonomy" id="278681"/>
    <lineage>
        <taxon>Eukaryota</taxon>
        <taxon>Fungi</taxon>
        <taxon>Fungi incertae sedis</taxon>
        <taxon>Olpidiomycota</taxon>
        <taxon>Olpidiomycotina</taxon>
        <taxon>Olpidiomycetes</taxon>
        <taxon>Olpidiales</taxon>
        <taxon>Olpidiaceae</taxon>
        <taxon>Olpidium</taxon>
    </lineage>
</organism>
<comment type="similarity">
    <text evidence="6">Belongs to the TRAFAC class myosin-kinesin ATPase superfamily. Myosin family.</text>
</comment>
<keyword evidence="2 6" id="KW-0067">ATP-binding</keyword>
<dbReference type="Gene3D" id="3.40.850.10">
    <property type="entry name" value="Kinesin motor domain"/>
    <property type="match status" value="1"/>
</dbReference>
<evidence type="ECO:0000259" key="7">
    <source>
        <dbReference type="PROSITE" id="PS51456"/>
    </source>
</evidence>
<feature type="binding site" evidence="6">
    <location>
        <begin position="181"/>
        <end position="188"/>
    </location>
    <ligand>
        <name>ATP</name>
        <dbReference type="ChEBI" id="CHEBI:30616"/>
    </ligand>
</feature>
<evidence type="ECO:0000256" key="4">
    <source>
        <dbReference type="ARBA" id="ARBA00023175"/>
    </source>
</evidence>
<sequence length="234" mass="25258">MTLPHLSKTLWGPPNMPSVAKAYAAARLLPGGRKKTRCGLDVGTDASDAGERPARRPLLAWNKTLKRSVTAECDLRSPLRGPLTLLAPVVLSASPLKKRTGPKMLARARPRAVGTVAWVFFTQNRILLTSLPQTVGRLSALTRPRLSRLASQMPPHVFAVAESAYYKMNAYKEHQCVIISGESGAGKTEAAKRVCPETGPENGNPIARRFAAEGRSGFCAGEMPLTMFASVVNR</sequence>
<dbReference type="GO" id="GO:0007015">
    <property type="term" value="P:actin filament organization"/>
    <property type="evidence" value="ECO:0007669"/>
    <property type="project" value="TreeGrafter"/>
</dbReference>
<dbReference type="EMBL" id="JAEFCI010011465">
    <property type="protein sequence ID" value="KAG5456605.1"/>
    <property type="molecule type" value="Genomic_DNA"/>
</dbReference>
<evidence type="ECO:0000313" key="9">
    <source>
        <dbReference type="Proteomes" id="UP000673691"/>
    </source>
</evidence>
<dbReference type="OrthoDB" id="2687402at2759"/>
<evidence type="ECO:0000256" key="5">
    <source>
        <dbReference type="ARBA" id="ARBA00023203"/>
    </source>
</evidence>
<keyword evidence="9" id="KW-1185">Reference proteome</keyword>
<comment type="caution">
    <text evidence="8">The sequence shown here is derived from an EMBL/GenBank/DDBJ whole genome shotgun (WGS) entry which is preliminary data.</text>
</comment>
<feature type="domain" description="Myosin motor" evidence="7">
    <location>
        <begin position="153"/>
        <end position="234"/>
    </location>
</feature>
<accession>A0A8H8DFJ3</accession>
<keyword evidence="5 6" id="KW-0009">Actin-binding</keyword>
<evidence type="ECO:0000256" key="1">
    <source>
        <dbReference type="ARBA" id="ARBA00022741"/>
    </source>
</evidence>
<keyword evidence="4 6" id="KW-0505">Motor protein</keyword>
<dbReference type="AlphaFoldDB" id="A0A8H8DFJ3"/>
<protein>
    <recommendedName>
        <fullName evidence="7">Myosin motor domain-containing protein</fullName>
    </recommendedName>
</protein>
<dbReference type="PANTHER" id="PTHR13140">
    <property type="entry name" value="MYOSIN"/>
    <property type="match status" value="1"/>
</dbReference>
<dbReference type="GO" id="GO:0016459">
    <property type="term" value="C:myosin complex"/>
    <property type="evidence" value="ECO:0007669"/>
    <property type="project" value="UniProtKB-KW"/>
</dbReference>
<dbReference type="InterPro" id="IPR036961">
    <property type="entry name" value="Kinesin_motor_dom_sf"/>
</dbReference>
<dbReference type="GO" id="GO:0030479">
    <property type="term" value="C:actin cortical patch"/>
    <property type="evidence" value="ECO:0007669"/>
    <property type="project" value="TreeGrafter"/>
</dbReference>
<dbReference type="PROSITE" id="PS51456">
    <property type="entry name" value="MYOSIN_MOTOR"/>
    <property type="match status" value="1"/>
</dbReference>
<name>A0A8H8DFJ3_9FUNG</name>